<reference evidence="3" key="1">
    <citation type="journal article" date="2014" name="Int. J. Syst. Evol. Microbiol.">
        <title>Complete genome sequence of Corynebacterium casei LMG S-19264T (=DSM 44701T), isolated from a smear-ripened cheese.</title>
        <authorList>
            <consortium name="US DOE Joint Genome Institute (JGI-PGF)"/>
            <person name="Walter F."/>
            <person name="Albersmeier A."/>
            <person name="Kalinowski J."/>
            <person name="Ruckert C."/>
        </authorList>
    </citation>
    <scope>NUCLEOTIDE SEQUENCE</scope>
    <source>
        <strain evidence="3">CCM 7664</strain>
    </source>
</reference>
<evidence type="ECO:0000313" key="4">
    <source>
        <dbReference type="Proteomes" id="UP000627205"/>
    </source>
</evidence>
<dbReference type="EMBL" id="BMDP01000001">
    <property type="protein sequence ID" value="GGI53813.1"/>
    <property type="molecule type" value="Genomic_DNA"/>
</dbReference>
<dbReference type="InterPro" id="IPR036513">
    <property type="entry name" value="STAS_dom_sf"/>
</dbReference>
<evidence type="ECO:0000259" key="2">
    <source>
        <dbReference type="PROSITE" id="PS50801"/>
    </source>
</evidence>
<accession>A0A8J3B2E0</accession>
<feature type="compositionally biased region" description="Basic and acidic residues" evidence="1">
    <location>
        <begin position="8"/>
        <end position="39"/>
    </location>
</feature>
<organism evidence="3 4">
    <name type="scientific">Oxalicibacterium solurbis</name>
    <dbReference type="NCBI Taxonomy" id="69280"/>
    <lineage>
        <taxon>Bacteria</taxon>
        <taxon>Pseudomonadati</taxon>
        <taxon>Pseudomonadota</taxon>
        <taxon>Betaproteobacteria</taxon>
        <taxon>Burkholderiales</taxon>
        <taxon>Oxalobacteraceae</taxon>
        <taxon>Oxalicibacterium</taxon>
    </lineage>
</organism>
<feature type="compositionally biased region" description="Polar residues" evidence="1">
    <location>
        <begin position="97"/>
        <end position="106"/>
    </location>
</feature>
<comment type="caution">
    <text evidence="3">The sequence shown here is derived from an EMBL/GenBank/DDBJ whole genome shotgun (WGS) entry which is preliminary data.</text>
</comment>
<dbReference type="AlphaFoldDB" id="A0A8J3B2E0"/>
<proteinExistence type="predicted"/>
<reference evidence="3" key="2">
    <citation type="submission" date="2020-09" db="EMBL/GenBank/DDBJ databases">
        <authorList>
            <person name="Sun Q."/>
            <person name="Sedlacek I."/>
        </authorList>
    </citation>
    <scope>NUCLEOTIDE SEQUENCE</scope>
    <source>
        <strain evidence="3">CCM 7664</strain>
    </source>
</reference>
<evidence type="ECO:0000256" key="1">
    <source>
        <dbReference type="SAM" id="MobiDB-lite"/>
    </source>
</evidence>
<dbReference type="Gene3D" id="3.30.750.24">
    <property type="entry name" value="STAS domain"/>
    <property type="match status" value="1"/>
</dbReference>
<dbReference type="InterPro" id="IPR002645">
    <property type="entry name" value="STAS_dom"/>
</dbReference>
<dbReference type="SUPFAM" id="SSF52091">
    <property type="entry name" value="SpoIIaa-like"/>
    <property type="match status" value="1"/>
</dbReference>
<keyword evidence="4" id="KW-1185">Reference proteome</keyword>
<feature type="domain" description="STAS" evidence="2">
    <location>
        <begin position="269"/>
        <end position="329"/>
    </location>
</feature>
<sequence length="489" mass="52890">MGIFSLFGKKDGPPARKTAESDATRKRRDGNTARPKVDEQTQQVQRKAAQATALKIDAIESEMSSEFVKPLPFSGNTMPGPPSQFLNTNIPRPETAEAQTKPQSDPASKVADKAATKADTSAESDNPSVLPDIMGASTAFLLGAETVIGRPAISASEAAPVIEEAAILFANGQTDMIEPILLHAIADDAVGSTPQTVWGMLFDLYQITGQREKFESLSLDYASKFEVSPPAWIDSGKAETPAAAPRASGSTPGVAFPAKLDAGIVKQLERVKNMAEMSNVLRLEFARVAEVDPIGCGLLLSVLKKLQKSGHNLVLVGAAELAEKIRAILAVGRRDETEAPWLLLLELLRLLNRETEFEETSIDYCVTFEVSPPAFESPQDKVVTDTEESIAPDEADAEDRFMMPAVIDARNETLLQNITAHVHKHNPAILDCTKLTRMDFTAAGWLFGGMTPLINSGRIIELHNVNHFVTALCGVMGIKDIIRVIPRKT</sequence>
<dbReference type="PROSITE" id="PS50801">
    <property type="entry name" value="STAS"/>
    <property type="match status" value="1"/>
</dbReference>
<protein>
    <recommendedName>
        <fullName evidence="2">STAS domain-containing protein</fullName>
    </recommendedName>
</protein>
<gene>
    <name evidence="3" type="ORF">GCM10011430_09870</name>
</gene>
<dbReference type="RefSeq" id="WP_229723949.1">
    <property type="nucleotide sequence ID" value="NZ_BMDP01000001.1"/>
</dbReference>
<feature type="region of interest" description="Disordered" evidence="1">
    <location>
        <begin position="70"/>
        <end position="129"/>
    </location>
</feature>
<feature type="region of interest" description="Disordered" evidence="1">
    <location>
        <begin position="1"/>
        <end position="49"/>
    </location>
</feature>
<evidence type="ECO:0000313" key="3">
    <source>
        <dbReference type="EMBL" id="GGI53813.1"/>
    </source>
</evidence>
<dbReference type="Proteomes" id="UP000627205">
    <property type="component" value="Unassembled WGS sequence"/>
</dbReference>
<name>A0A8J3B2E0_9BURK</name>